<accession>A0AAN7QFH8</accession>
<dbReference type="Proteomes" id="UP001353858">
    <property type="component" value="Unassembled WGS sequence"/>
</dbReference>
<dbReference type="EMBL" id="JARPUR010000005">
    <property type="protein sequence ID" value="KAK4876288.1"/>
    <property type="molecule type" value="Genomic_DNA"/>
</dbReference>
<name>A0AAN7QFH8_9COLE</name>
<dbReference type="AlphaFoldDB" id="A0AAN7QFH8"/>
<reference evidence="3" key="1">
    <citation type="submission" date="2023-01" db="EMBL/GenBank/DDBJ databases">
        <title>Key to firefly adult light organ development and bioluminescence: homeobox transcription factors regulate luciferase expression and transportation to peroxisome.</title>
        <authorList>
            <person name="Fu X."/>
        </authorList>
    </citation>
    <scope>NUCLEOTIDE SEQUENCE [LARGE SCALE GENOMIC DNA]</scope>
</reference>
<feature type="region of interest" description="Disordered" evidence="1">
    <location>
        <begin position="1"/>
        <end position="44"/>
    </location>
</feature>
<comment type="caution">
    <text evidence="2">The sequence shown here is derived from an EMBL/GenBank/DDBJ whole genome shotgun (WGS) entry which is preliminary data.</text>
</comment>
<feature type="compositionally biased region" description="Acidic residues" evidence="1">
    <location>
        <begin position="133"/>
        <end position="145"/>
    </location>
</feature>
<evidence type="ECO:0000313" key="2">
    <source>
        <dbReference type="EMBL" id="KAK4876288.1"/>
    </source>
</evidence>
<keyword evidence="3" id="KW-1185">Reference proteome</keyword>
<proteinExistence type="predicted"/>
<gene>
    <name evidence="2" type="ORF">RN001_012710</name>
</gene>
<feature type="region of interest" description="Disordered" evidence="1">
    <location>
        <begin position="101"/>
        <end position="172"/>
    </location>
</feature>
<protein>
    <submittedName>
        <fullName evidence="2">Uncharacterized protein</fullName>
    </submittedName>
</protein>
<feature type="compositionally biased region" description="Basic and acidic residues" evidence="1">
    <location>
        <begin position="119"/>
        <end position="132"/>
    </location>
</feature>
<sequence>MPSTSTVEDNENQVPSDLSLDQNQESSSGIPAMGKNQSKYDNNSVKTQTSFEEIILGIVKRDQVTTKKPKKRVCLGAEVITRIDVTQFQHNTQVTKKIKTKKNIQKKKRDISSDESEVESWKSDVSSDRITEFDDLSESPTDEETNSVVRCTNNANSNPPNRENKESIDSEQDQVLSIQNGDFVLAYFFGKKKNYKYVCLVTEILDDEAEVTCLRKLRNASEYRLDESDKCSILLSDIIEKLPQPKLLPHGNFKKYVFPQSDTKYYNNQQTQLFSDSPTRTLQPQTQISDSNEDIDNISILVQPDLDNQTVLDLPEIISEQNQNNNLIDDDQTIHSNAG</sequence>
<organism evidence="2 3">
    <name type="scientific">Aquatica leii</name>
    <dbReference type="NCBI Taxonomy" id="1421715"/>
    <lineage>
        <taxon>Eukaryota</taxon>
        <taxon>Metazoa</taxon>
        <taxon>Ecdysozoa</taxon>
        <taxon>Arthropoda</taxon>
        <taxon>Hexapoda</taxon>
        <taxon>Insecta</taxon>
        <taxon>Pterygota</taxon>
        <taxon>Neoptera</taxon>
        <taxon>Endopterygota</taxon>
        <taxon>Coleoptera</taxon>
        <taxon>Polyphaga</taxon>
        <taxon>Elateriformia</taxon>
        <taxon>Elateroidea</taxon>
        <taxon>Lampyridae</taxon>
        <taxon>Luciolinae</taxon>
        <taxon>Aquatica</taxon>
    </lineage>
</organism>
<evidence type="ECO:0000256" key="1">
    <source>
        <dbReference type="SAM" id="MobiDB-lite"/>
    </source>
</evidence>
<evidence type="ECO:0000313" key="3">
    <source>
        <dbReference type="Proteomes" id="UP001353858"/>
    </source>
</evidence>